<evidence type="ECO:0000256" key="8">
    <source>
        <dbReference type="RuleBase" id="RU362042"/>
    </source>
</evidence>
<dbReference type="InterPro" id="IPR019756">
    <property type="entry name" value="Pept_S26A_signal_pept_1_Ser-AS"/>
</dbReference>
<dbReference type="EMBL" id="JAGSMN010000790">
    <property type="protein sequence ID" value="MBR7676963.1"/>
    <property type="molecule type" value="Genomic_DNA"/>
</dbReference>
<feature type="transmembrane region" description="Helical" evidence="8">
    <location>
        <begin position="33"/>
        <end position="56"/>
    </location>
</feature>
<proteinExistence type="inferred from homology"/>
<evidence type="ECO:0000259" key="10">
    <source>
        <dbReference type="Pfam" id="PF10502"/>
    </source>
</evidence>
<keyword evidence="8" id="KW-0812">Transmembrane</keyword>
<dbReference type="InterPro" id="IPR036286">
    <property type="entry name" value="LexA/Signal_pep-like_sf"/>
</dbReference>
<evidence type="ECO:0000256" key="3">
    <source>
        <dbReference type="ARBA" id="ARBA00009370"/>
    </source>
</evidence>
<dbReference type="PROSITE" id="PS00501">
    <property type="entry name" value="SPASE_I_1"/>
    <property type="match status" value="1"/>
</dbReference>
<dbReference type="Proteomes" id="UP000675554">
    <property type="component" value="Unassembled WGS sequence"/>
</dbReference>
<feature type="active site" evidence="7">
    <location>
        <position position="61"/>
    </location>
</feature>
<evidence type="ECO:0000256" key="9">
    <source>
        <dbReference type="SAM" id="MobiDB-lite"/>
    </source>
</evidence>
<organism evidence="11 12">
    <name type="scientific">Streptomyces daliensis</name>
    <dbReference type="NCBI Taxonomy" id="299421"/>
    <lineage>
        <taxon>Bacteria</taxon>
        <taxon>Bacillati</taxon>
        <taxon>Actinomycetota</taxon>
        <taxon>Actinomycetes</taxon>
        <taxon>Kitasatosporales</taxon>
        <taxon>Streptomycetaceae</taxon>
        <taxon>Streptomyces</taxon>
    </lineage>
</organism>
<evidence type="ECO:0000256" key="5">
    <source>
        <dbReference type="ARBA" id="ARBA00022670"/>
    </source>
</evidence>
<dbReference type="Gene3D" id="2.10.109.10">
    <property type="entry name" value="Umud Fragment, subunit A"/>
    <property type="match status" value="1"/>
</dbReference>
<feature type="region of interest" description="Disordered" evidence="9">
    <location>
        <begin position="189"/>
        <end position="208"/>
    </location>
</feature>
<evidence type="ECO:0000256" key="6">
    <source>
        <dbReference type="ARBA" id="ARBA00022801"/>
    </source>
</evidence>
<comment type="similarity">
    <text evidence="3 8">Belongs to the peptidase S26 family.</text>
</comment>
<accession>A0A8T4J1V2</accession>
<evidence type="ECO:0000256" key="4">
    <source>
        <dbReference type="ARBA" id="ARBA00013208"/>
    </source>
</evidence>
<comment type="catalytic activity">
    <reaction evidence="1 8">
        <text>Cleavage of hydrophobic, N-terminal signal or leader sequences from secreted and periplasmic proteins.</text>
        <dbReference type="EC" id="3.4.21.89"/>
    </reaction>
</comment>
<dbReference type="PRINTS" id="PR00727">
    <property type="entry name" value="LEADERPTASE"/>
</dbReference>
<dbReference type="EC" id="3.4.21.89" evidence="4 8"/>
<name>A0A8T4J1V2_9ACTN</name>
<feature type="region of interest" description="Disordered" evidence="9">
    <location>
        <begin position="1"/>
        <end position="28"/>
    </location>
</feature>
<keyword evidence="8" id="KW-1133">Transmembrane helix</keyword>
<dbReference type="PROSITE" id="PS00761">
    <property type="entry name" value="SPASE_I_3"/>
    <property type="match status" value="1"/>
</dbReference>
<keyword evidence="6 8" id="KW-0378">Hydrolase</keyword>
<dbReference type="AlphaFoldDB" id="A0A8T4J1V2"/>
<keyword evidence="12" id="KW-1185">Reference proteome</keyword>
<dbReference type="Pfam" id="PF10502">
    <property type="entry name" value="Peptidase_S26"/>
    <property type="match status" value="1"/>
</dbReference>
<dbReference type="InterPro" id="IPR019758">
    <property type="entry name" value="Pept_S26A_signal_pept_1_CS"/>
</dbReference>
<evidence type="ECO:0000256" key="2">
    <source>
        <dbReference type="ARBA" id="ARBA00004401"/>
    </source>
</evidence>
<sequence length="239" mass="25561">MNTDAQQYDDAERDRSSGPGAEGRGRRSRSVRYGTPLAALLLVLLLVSAFVVQPFLIPSSSMTPTLKIGDRVLVNKLAYRFGNDPERGDVVVFDGTGSFVEEGSGENPVSGLLREAGAAVGVLKPLETDYVKRVIGVGGDRVRCCDKRGRIEVNGEPVDEDYLHSGDDPSVVPFDIEVPQGRLWVMGDHRANSSDSRDHLGEPGGGTVPLDRVIGRADWIGWPIGRWGAPVGTGTAGHG</sequence>
<feature type="domain" description="Peptidase S26" evidence="10">
    <location>
        <begin position="37"/>
        <end position="222"/>
    </location>
</feature>
<dbReference type="SUPFAM" id="SSF51306">
    <property type="entry name" value="LexA/Signal peptidase"/>
    <property type="match status" value="1"/>
</dbReference>
<keyword evidence="5 8" id="KW-0645">Protease</keyword>
<dbReference type="GO" id="GO:0006465">
    <property type="term" value="P:signal peptide processing"/>
    <property type="evidence" value="ECO:0007669"/>
    <property type="project" value="InterPro"/>
</dbReference>
<dbReference type="PANTHER" id="PTHR43390:SF1">
    <property type="entry name" value="CHLOROPLAST PROCESSING PEPTIDASE"/>
    <property type="match status" value="1"/>
</dbReference>
<dbReference type="InterPro" id="IPR000223">
    <property type="entry name" value="Pept_S26A_signal_pept_1"/>
</dbReference>
<gene>
    <name evidence="11" type="primary">lepB</name>
    <name evidence="11" type="ORF">KDA82_28960</name>
</gene>
<evidence type="ECO:0000313" key="11">
    <source>
        <dbReference type="EMBL" id="MBR7676963.1"/>
    </source>
</evidence>
<dbReference type="InterPro" id="IPR019533">
    <property type="entry name" value="Peptidase_S26"/>
</dbReference>
<keyword evidence="8" id="KW-0472">Membrane</keyword>
<feature type="compositionally biased region" description="Basic and acidic residues" evidence="9">
    <location>
        <begin position="189"/>
        <end position="201"/>
    </location>
</feature>
<dbReference type="PANTHER" id="PTHR43390">
    <property type="entry name" value="SIGNAL PEPTIDASE I"/>
    <property type="match status" value="1"/>
</dbReference>
<dbReference type="NCBIfam" id="TIGR02227">
    <property type="entry name" value="sigpep_I_bact"/>
    <property type="match status" value="1"/>
</dbReference>
<dbReference type="CDD" id="cd06530">
    <property type="entry name" value="S26_SPase_I"/>
    <property type="match status" value="1"/>
</dbReference>
<dbReference type="GO" id="GO:0004252">
    <property type="term" value="F:serine-type endopeptidase activity"/>
    <property type="evidence" value="ECO:0007669"/>
    <property type="project" value="InterPro"/>
</dbReference>
<dbReference type="GO" id="GO:0005886">
    <property type="term" value="C:plasma membrane"/>
    <property type="evidence" value="ECO:0007669"/>
    <property type="project" value="UniProtKB-SubCell"/>
</dbReference>
<comment type="caution">
    <text evidence="11">The sequence shown here is derived from an EMBL/GenBank/DDBJ whole genome shotgun (WGS) entry which is preliminary data.</text>
</comment>
<protein>
    <recommendedName>
        <fullName evidence="4 8">Signal peptidase I</fullName>
        <ecNumber evidence="4 8">3.4.21.89</ecNumber>
    </recommendedName>
</protein>
<evidence type="ECO:0000313" key="12">
    <source>
        <dbReference type="Proteomes" id="UP000675554"/>
    </source>
</evidence>
<reference evidence="11" key="1">
    <citation type="submission" date="2021-04" db="EMBL/GenBank/DDBJ databases">
        <title>Sequencing of actinobacteria type strains.</title>
        <authorList>
            <person name="Nguyen G.-S."/>
            <person name="Wentzel A."/>
        </authorList>
    </citation>
    <scope>NUCLEOTIDE SEQUENCE</scope>
    <source>
        <strain evidence="11">DSM 42095</strain>
    </source>
</reference>
<dbReference type="GO" id="GO:0009003">
    <property type="term" value="F:signal peptidase activity"/>
    <property type="evidence" value="ECO:0007669"/>
    <property type="project" value="UniProtKB-EC"/>
</dbReference>
<evidence type="ECO:0000256" key="7">
    <source>
        <dbReference type="PIRSR" id="PIRSR600223-1"/>
    </source>
</evidence>
<comment type="subcellular location">
    <subcellularLocation>
        <location evidence="2">Cell membrane</location>
        <topology evidence="2">Single-pass type II membrane protein</topology>
    </subcellularLocation>
    <subcellularLocation>
        <location evidence="8">Membrane</location>
        <topology evidence="8">Single-pass type II membrane protein</topology>
    </subcellularLocation>
</comment>
<feature type="active site" evidence="7">
    <location>
        <position position="132"/>
    </location>
</feature>
<evidence type="ECO:0000256" key="1">
    <source>
        <dbReference type="ARBA" id="ARBA00000677"/>
    </source>
</evidence>